<dbReference type="Pfam" id="PF00892">
    <property type="entry name" value="EamA"/>
    <property type="match status" value="2"/>
</dbReference>
<dbReference type="GO" id="GO:0016020">
    <property type="term" value="C:membrane"/>
    <property type="evidence" value="ECO:0007669"/>
    <property type="project" value="UniProtKB-SubCell"/>
</dbReference>
<feature type="transmembrane region" description="Helical" evidence="6">
    <location>
        <begin position="43"/>
        <end position="60"/>
    </location>
</feature>
<protein>
    <recommendedName>
        <fullName evidence="7">EamA domain-containing protein</fullName>
    </recommendedName>
</protein>
<feature type="domain" description="EamA" evidence="7">
    <location>
        <begin position="10"/>
        <end position="142"/>
    </location>
</feature>
<feature type="transmembrane region" description="Helical" evidence="6">
    <location>
        <begin position="275"/>
        <end position="293"/>
    </location>
</feature>
<feature type="transmembrane region" description="Helical" evidence="6">
    <location>
        <begin position="155"/>
        <end position="173"/>
    </location>
</feature>
<evidence type="ECO:0000313" key="8">
    <source>
        <dbReference type="EMBL" id="PIL20354.1"/>
    </source>
</evidence>
<comment type="caution">
    <text evidence="8">The sequence shown here is derived from an EMBL/GenBank/DDBJ whole genome shotgun (WGS) entry which is preliminary data.</text>
</comment>
<feature type="transmembrane region" description="Helical" evidence="6">
    <location>
        <begin position="218"/>
        <end position="239"/>
    </location>
</feature>
<feature type="transmembrane region" description="Helical" evidence="6">
    <location>
        <begin position="251"/>
        <end position="269"/>
    </location>
</feature>
<dbReference type="PANTHER" id="PTHR32322">
    <property type="entry name" value="INNER MEMBRANE TRANSPORTER"/>
    <property type="match status" value="1"/>
</dbReference>
<feature type="domain" description="EamA" evidence="7">
    <location>
        <begin position="158"/>
        <end position="293"/>
    </location>
</feature>
<organism evidence="8 9">
    <name type="scientific">Puniceibacterium antarcticum</name>
    <dbReference type="NCBI Taxonomy" id="1206336"/>
    <lineage>
        <taxon>Bacteria</taxon>
        <taxon>Pseudomonadati</taxon>
        <taxon>Pseudomonadota</taxon>
        <taxon>Alphaproteobacteria</taxon>
        <taxon>Rhodobacterales</taxon>
        <taxon>Paracoccaceae</taxon>
        <taxon>Puniceibacterium</taxon>
    </lineage>
</organism>
<dbReference type="InterPro" id="IPR050638">
    <property type="entry name" value="AA-Vitamin_Transporters"/>
</dbReference>
<feature type="transmembrane region" description="Helical" evidence="6">
    <location>
        <begin position="72"/>
        <end position="92"/>
    </location>
</feature>
<keyword evidence="9" id="KW-1185">Reference proteome</keyword>
<accession>A0A2G8RFJ0</accession>
<evidence type="ECO:0000256" key="2">
    <source>
        <dbReference type="ARBA" id="ARBA00007362"/>
    </source>
</evidence>
<evidence type="ECO:0000256" key="5">
    <source>
        <dbReference type="ARBA" id="ARBA00023136"/>
    </source>
</evidence>
<evidence type="ECO:0000256" key="3">
    <source>
        <dbReference type="ARBA" id="ARBA00022692"/>
    </source>
</evidence>
<dbReference type="AlphaFoldDB" id="A0A2G8RFJ0"/>
<proteinExistence type="inferred from homology"/>
<comment type="subcellular location">
    <subcellularLocation>
        <location evidence="1">Membrane</location>
        <topology evidence="1">Multi-pass membrane protein</topology>
    </subcellularLocation>
</comment>
<evidence type="ECO:0000259" key="7">
    <source>
        <dbReference type="Pfam" id="PF00892"/>
    </source>
</evidence>
<evidence type="ECO:0000256" key="4">
    <source>
        <dbReference type="ARBA" id="ARBA00022989"/>
    </source>
</evidence>
<dbReference type="PANTHER" id="PTHR32322:SF2">
    <property type="entry name" value="EAMA DOMAIN-CONTAINING PROTEIN"/>
    <property type="match status" value="1"/>
</dbReference>
<evidence type="ECO:0000256" key="1">
    <source>
        <dbReference type="ARBA" id="ARBA00004141"/>
    </source>
</evidence>
<dbReference type="Proteomes" id="UP000231259">
    <property type="component" value="Unassembled WGS sequence"/>
</dbReference>
<dbReference type="InterPro" id="IPR000620">
    <property type="entry name" value="EamA_dom"/>
</dbReference>
<keyword evidence="4 6" id="KW-1133">Transmembrane helix</keyword>
<dbReference type="SUPFAM" id="SSF103481">
    <property type="entry name" value="Multidrug resistance efflux transporter EmrE"/>
    <property type="match status" value="2"/>
</dbReference>
<reference evidence="8 9" key="1">
    <citation type="submission" date="2013-09" db="EMBL/GenBank/DDBJ databases">
        <title>Genome sequencing of Phaeobacter antarcticus sp. nov. SM1211.</title>
        <authorList>
            <person name="Zhang X.-Y."/>
            <person name="Liu C."/>
            <person name="Chen X.-L."/>
            <person name="Xie B.-B."/>
            <person name="Qin Q.-L."/>
            <person name="Rong J.-C."/>
            <person name="Zhang Y.-Z."/>
        </authorList>
    </citation>
    <scope>NUCLEOTIDE SEQUENCE [LARGE SCALE GENOMIC DNA]</scope>
    <source>
        <strain evidence="8 9">SM1211</strain>
    </source>
</reference>
<keyword evidence="5 6" id="KW-0472">Membrane</keyword>
<gene>
    <name evidence="8" type="ORF">P775_10415</name>
</gene>
<dbReference type="EMBL" id="AWWI01000064">
    <property type="protein sequence ID" value="PIL20354.1"/>
    <property type="molecule type" value="Genomic_DNA"/>
</dbReference>
<evidence type="ECO:0000313" key="9">
    <source>
        <dbReference type="Proteomes" id="UP000231259"/>
    </source>
</evidence>
<evidence type="ECO:0000256" key="6">
    <source>
        <dbReference type="SAM" id="Phobius"/>
    </source>
</evidence>
<dbReference type="InterPro" id="IPR037185">
    <property type="entry name" value="EmrE-like"/>
</dbReference>
<feature type="transmembrane region" description="Helical" evidence="6">
    <location>
        <begin position="12"/>
        <end position="37"/>
    </location>
</feature>
<feature type="transmembrane region" description="Helical" evidence="6">
    <location>
        <begin position="185"/>
        <end position="206"/>
    </location>
</feature>
<sequence>MRICMTEALRGHLAMLCFSALVAGSFSLGGMATPFIAPEALNAARFALAAAVVVGVMLARGERVAGAWAAPWRYVVLAGLFAFYFVAMFTGLRTAAPVSLAAIFTLNPILAGAFGWLLLRQITTPRMALALAVGGAGALWVVFRGDLAALLDFRIDTGEVIFFWGSVAHALYVPLMRKLSRGEPALVFNTGIMVTGAVLLGVYGAPAILATDWLALPGIVWITIVYTALAATALTFALIRYSTLRLPSAKVLAYTYLTPCWVLIWEVALGHGAPAVRVLIGVALTMVALVLLLKDEERVAV</sequence>
<feature type="transmembrane region" description="Helical" evidence="6">
    <location>
        <begin position="126"/>
        <end position="143"/>
    </location>
</feature>
<keyword evidence="3 6" id="KW-0812">Transmembrane</keyword>
<comment type="similarity">
    <text evidence="2">Belongs to the EamA transporter family.</text>
</comment>
<name>A0A2G8RFJ0_9RHOB</name>
<feature type="transmembrane region" description="Helical" evidence="6">
    <location>
        <begin position="98"/>
        <end position="119"/>
    </location>
</feature>